<dbReference type="Proteomes" id="UP000076809">
    <property type="component" value="Chromosome"/>
</dbReference>
<evidence type="ECO:0000313" key="2">
    <source>
        <dbReference type="Proteomes" id="UP000076809"/>
    </source>
</evidence>
<name>A0AAC9BB32_AERVE</name>
<dbReference type="RefSeq" id="WP_064339895.1">
    <property type="nucleotide sequence ID" value="NZ_CP014774.1"/>
</dbReference>
<dbReference type="AlphaFoldDB" id="A0AAC9BB32"/>
<accession>A0AAC9BB32</accession>
<evidence type="ECO:0008006" key="3">
    <source>
        <dbReference type="Google" id="ProtNLM"/>
    </source>
</evidence>
<reference evidence="1 2" key="1">
    <citation type="journal article" date="2016" name="J. Clin. Microbiol.">
        <title>Detection and Whole-Genome Sequencing of Carbapenemase-Producing Aeromonas hydrophila Isolates from Routine Perirectal Surveillance Culture.</title>
        <authorList>
            <person name="Hughes H.Y."/>
            <person name="Conlan S.P."/>
            <person name="Lau A.F."/>
            <person name="Dekker J.P."/>
            <person name="Michelin A.V."/>
            <person name="Youn J.H."/>
            <person name="Henderson D.K."/>
            <person name="Frank K.M."/>
            <person name="Segre J.A."/>
            <person name="Palmore T.N."/>
        </authorList>
    </citation>
    <scope>NUCLEOTIDE SEQUENCE [LARGE SCALE GENOMIC DNA]</scope>
    <source>
        <strain evidence="1 2">AVNIH1</strain>
    </source>
</reference>
<organism evidence="1 2">
    <name type="scientific">Aeromonas veronii</name>
    <dbReference type="NCBI Taxonomy" id="654"/>
    <lineage>
        <taxon>Bacteria</taxon>
        <taxon>Pseudomonadati</taxon>
        <taxon>Pseudomonadota</taxon>
        <taxon>Gammaproteobacteria</taxon>
        <taxon>Aeromonadales</taxon>
        <taxon>Aeromonadaceae</taxon>
        <taxon>Aeromonas</taxon>
    </lineage>
</organism>
<protein>
    <recommendedName>
        <fullName evidence="3">Tail fiber protein</fullName>
    </recommendedName>
</protein>
<evidence type="ECO:0000313" key="1">
    <source>
        <dbReference type="EMBL" id="ANB54839.1"/>
    </source>
</evidence>
<proteinExistence type="predicted"/>
<gene>
    <name evidence="1" type="ORF">WM43_20360</name>
</gene>
<dbReference type="EMBL" id="CP014774">
    <property type="protein sequence ID" value="ANB54839.1"/>
    <property type="molecule type" value="Genomic_DNA"/>
</dbReference>
<sequence length="483" mass="49741">MAGIWYRAGTVAVTSGSTKVVGTGTTWRSGVYKPDKGHIFWGPDGRAYEVDYVESDAVLYLVTAYVGGSATGQAYSIVISITGQVPAFSRELSAFVAYHQSQMDGWQQLLTGTGDVTLTAPDGTKITTPSWDKVMNAGYGVLAQATAQAGIATAEAAKAAASAGVAADIAAAAALPIPDFLAPLTDDLKLISGYGREVKVGDDVVAKMLGFSRASAATYIGKDGKRKAAAANEPRFEKSGLLIEVQSTNFIPRSAVLETQNIPVQAGSHTLSFHGLGSVTLSGAASGVLVGTGETDRVALTVTAATGGLTLTVSGSCTDAQLEPLPFATSYIPTSGAAVTRAADNLTGLGPGNIPVNAPFSLAAEISVSPVVGAYPVVISMGGLKVEMAEPVAGLHRIIPFLNLSPSVPWLQGNDLFGSSKVLAIACDSSGMLIRYGGKTNSGIGGQIESIGDIDVSYIGVCHIRNFRIWHRALTDEQIKGVA</sequence>